<organism evidence="1 2">
    <name type="scientific">Flaviflagellibacter deserti</name>
    <dbReference type="NCBI Taxonomy" id="2267266"/>
    <lineage>
        <taxon>Bacteria</taxon>
        <taxon>Pseudomonadati</taxon>
        <taxon>Pseudomonadota</taxon>
        <taxon>Alphaproteobacteria</taxon>
        <taxon>Hyphomicrobiales</taxon>
        <taxon>Flaviflagellibacter</taxon>
    </lineage>
</organism>
<evidence type="ECO:0000313" key="2">
    <source>
        <dbReference type="Proteomes" id="UP001595796"/>
    </source>
</evidence>
<dbReference type="EMBL" id="JBHSJF010000001">
    <property type="protein sequence ID" value="MFC5066491.1"/>
    <property type="molecule type" value="Genomic_DNA"/>
</dbReference>
<accession>A0ABV9Z0U7</accession>
<sequence>MPRPRSVVICPKRFKRAKRLYECGASQHDVASMLGVSQSLVQRRIVEWGWTRNEELPPLEVARPLSPPVPKFRFVDDETDEEPLTEMTPVPAGDLTGRLRRLVEREIARLEARPSSPDVTRALASLARIIVQLKGDGPEPTDRTTSEAEPFDDRDIHQFRIDLARKLDGVRLYWEDKKYKELADNPPFSVGPWGG</sequence>
<dbReference type="Proteomes" id="UP001595796">
    <property type="component" value="Unassembled WGS sequence"/>
</dbReference>
<proteinExistence type="predicted"/>
<keyword evidence="2" id="KW-1185">Reference proteome</keyword>
<dbReference type="RefSeq" id="WP_162799553.1">
    <property type="nucleotide sequence ID" value="NZ_JBHSJF010000001.1"/>
</dbReference>
<gene>
    <name evidence="1" type="ORF">ACFPFW_00505</name>
</gene>
<protein>
    <recommendedName>
        <fullName evidence="3">Homeodomain-like domain-containing protein</fullName>
    </recommendedName>
</protein>
<evidence type="ECO:0000313" key="1">
    <source>
        <dbReference type="EMBL" id="MFC5066491.1"/>
    </source>
</evidence>
<evidence type="ECO:0008006" key="3">
    <source>
        <dbReference type="Google" id="ProtNLM"/>
    </source>
</evidence>
<comment type="caution">
    <text evidence="1">The sequence shown here is derived from an EMBL/GenBank/DDBJ whole genome shotgun (WGS) entry which is preliminary data.</text>
</comment>
<name>A0ABV9Z0U7_9HYPH</name>
<reference evidence="2" key="1">
    <citation type="journal article" date="2019" name="Int. J. Syst. Evol. Microbiol.">
        <title>The Global Catalogue of Microorganisms (GCM) 10K type strain sequencing project: providing services to taxonomists for standard genome sequencing and annotation.</title>
        <authorList>
            <consortium name="The Broad Institute Genomics Platform"/>
            <consortium name="The Broad Institute Genome Sequencing Center for Infectious Disease"/>
            <person name="Wu L."/>
            <person name="Ma J."/>
        </authorList>
    </citation>
    <scope>NUCLEOTIDE SEQUENCE [LARGE SCALE GENOMIC DNA]</scope>
    <source>
        <strain evidence="2">CGMCC 1.16444</strain>
    </source>
</reference>